<gene>
    <name evidence="3" type="ORF">Ae201684_002185</name>
</gene>
<evidence type="ECO:0000256" key="1">
    <source>
        <dbReference type="SAM" id="MobiDB-lite"/>
    </source>
</evidence>
<feature type="compositionally biased region" description="Low complexity" evidence="1">
    <location>
        <begin position="129"/>
        <end position="140"/>
    </location>
</feature>
<dbReference type="GO" id="GO:0003700">
    <property type="term" value="F:DNA-binding transcription factor activity"/>
    <property type="evidence" value="ECO:0007669"/>
    <property type="project" value="InterPro"/>
</dbReference>
<sequence length="427" mass="47617">MDLGEVGPGGASTFDGPGSVGAGAESGYSNVAPNGLESTDMFRDEDAFQWLFLTSDLAPLDQAVVLEDEMKEDDLFPLAQDATATPSLVPAQPPTLSGEQHSLDLSAAVVATASSIAPPKPPMIKRESTVSSSRDSVASFDDSDSDDSQSDESDRSSLTASTTDASKKKRKRLKRNRDSARESRKRRLARIQENELRLKKLEIENTDLKMRLKIGKEAILVERQEKATYKQKMQHLLQTGASEAEVAKFIEQYKTNYSDYGAKRQETISFHIARVRELLLPTQVTKMCLYSVENGDEVPMKPSMATQHAPPPPSDSESSNLWEILAKELNISQAQQRQIFQRREQIKVLRENLNKNLRNLAAFEVATQEKNRSLNNEVAMLQTILTPQQATKFIIWVKENPAFMYMLDQLVQSIIAGTDDVEKQVTH</sequence>
<dbReference type="Gene3D" id="1.20.5.170">
    <property type="match status" value="1"/>
</dbReference>
<dbReference type="PROSITE" id="PS50217">
    <property type="entry name" value="BZIP"/>
    <property type="match status" value="1"/>
</dbReference>
<comment type="caution">
    <text evidence="3">The sequence shown here is derived from an EMBL/GenBank/DDBJ whole genome shotgun (WGS) entry which is preliminary data.</text>
</comment>
<dbReference type="EMBL" id="VJMJ01000022">
    <property type="protein sequence ID" value="KAF0743129.1"/>
    <property type="molecule type" value="Genomic_DNA"/>
</dbReference>
<evidence type="ECO:0000313" key="4">
    <source>
        <dbReference type="Proteomes" id="UP000481153"/>
    </source>
</evidence>
<dbReference type="Proteomes" id="UP000481153">
    <property type="component" value="Unassembled WGS sequence"/>
</dbReference>
<feature type="compositionally biased region" description="Gly residues" evidence="1">
    <location>
        <begin position="1"/>
        <end position="10"/>
    </location>
</feature>
<reference evidence="3 4" key="1">
    <citation type="submission" date="2019-07" db="EMBL/GenBank/DDBJ databases">
        <title>Genomics analysis of Aphanomyces spp. identifies a new class of oomycete effector associated with host adaptation.</title>
        <authorList>
            <person name="Gaulin E."/>
        </authorList>
    </citation>
    <scope>NUCLEOTIDE SEQUENCE [LARGE SCALE GENOMIC DNA]</scope>
    <source>
        <strain evidence="3 4">ATCC 201684</strain>
    </source>
</reference>
<dbReference type="InterPro" id="IPR046347">
    <property type="entry name" value="bZIP_sf"/>
</dbReference>
<feature type="compositionally biased region" description="Acidic residues" evidence="1">
    <location>
        <begin position="141"/>
        <end position="151"/>
    </location>
</feature>
<dbReference type="CDD" id="cd14690">
    <property type="entry name" value="bZIP_CREB1"/>
    <property type="match status" value="1"/>
</dbReference>
<feature type="domain" description="BZIP" evidence="2">
    <location>
        <begin position="166"/>
        <end position="213"/>
    </location>
</feature>
<feature type="region of interest" description="Disordered" evidence="1">
    <location>
        <begin position="114"/>
        <end position="186"/>
    </location>
</feature>
<dbReference type="Pfam" id="PF00170">
    <property type="entry name" value="bZIP_1"/>
    <property type="match status" value="1"/>
</dbReference>
<protein>
    <recommendedName>
        <fullName evidence="2">BZIP domain-containing protein</fullName>
    </recommendedName>
</protein>
<dbReference type="PROSITE" id="PS00036">
    <property type="entry name" value="BZIP_BASIC"/>
    <property type="match status" value="1"/>
</dbReference>
<keyword evidence="4" id="KW-1185">Reference proteome</keyword>
<dbReference type="AlphaFoldDB" id="A0A6G0XRR3"/>
<feature type="region of interest" description="Disordered" evidence="1">
    <location>
        <begin position="299"/>
        <end position="319"/>
    </location>
</feature>
<dbReference type="VEuPathDB" id="FungiDB:AeMF1_015828"/>
<dbReference type="InterPro" id="IPR004827">
    <property type="entry name" value="bZIP"/>
</dbReference>
<evidence type="ECO:0000259" key="2">
    <source>
        <dbReference type="PROSITE" id="PS50217"/>
    </source>
</evidence>
<accession>A0A6G0XRR3</accession>
<name>A0A6G0XRR3_9STRA</name>
<organism evidence="3 4">
    <name type="scientific">Aphanomyces euteiches</name>
    <dbReference type="NCBI Taxonomy" id="100861"/>
    <lineage>
        <taxon>Eukaryota</taxon>
        <taxon>Sar</taxon>
        <taxon>Stramenopiles</taxon>
        <taxon>Oomycota</taxon>
        <taxon>Saprolegniomycetes</taxon>
        <taxon>Saprolegniales</taxon>
        <taxon>Verrucalvaceae</taxon>
        <taxon>Aphanomyces</taxon>
    </lineage>
</organism>
<feature type="region of interest" description="Disordered" evidence="1">
    <location>
        <begin position="1"/>
        <end position="27"/>
    </location>
</feature>
<proteinExistence type="predicted"/>
<evidence type="ECO:0000313" key="3">
    <source>
        <dbReference type="EMBL" id="KAF0743129.1"/>
    </source>
</evidence>
<dbReference type="SUPFAM" id="SSF57959">
    <property type="entry name" value="Leucine zipper domain"/>
    <property type="match status" value="1"/>
</dbReference>
<dbReference type="SMART" id="SM00338">
    <property type="entry name" value="BRLZ"/>
    <property type="match status" value="1"/>
</dbReference>